<evidence type="ECO:0000313" key="3">
    <source>
        <dbReference type="Proteomes" id="UP000242519"/>
    </source>
</evidence>
<dbReference type="AlphaFoldDB" id="A0A218Z222"/>
<dbReference type="InParanoid" id="A0A218Z222"/>
<feature type="region of interest" description="Disordered" evidence="1">
    <location>
        <begin position="99"/>
        <end position="134"/>
    </location>
</feature>
<name>A0A218Z222_9HELO</name>
<keyword evidence="3" id="KW-1185">Reference proteome</keyword>
<reference evidence="2 3" key="1">
    <citation type="submission" date="2017-04" db="EMBL/GenBank/DDBJ databases">
        <title>Draft genome sequence of Marssonina coronaria NL1: causal agent of apple blotch.</title>
        <authorList>
            <person name="Cheng Q."/>
        </authorList>
    </citation>
    <scope>NUCLEOTIDE SEQUENCE [LARGE SCALE GENOMIC DNA]</scope>
    <source>
        <strain evidence="2 3">NL1</strain>
    </source>
</reference>
<feature type="region of interest" description="Disordered" evidence="1">
    <location>
        <begin position="25"/>
        <end position="82"/>
    </location>
</feature>
<accession>A0A218Z222</accession>
<organism evidence="2 3">
    <name type="scientific">Diplocarpon coronariae</name>
    <dbReference type="NCBI Taxonomy" id="2795749"/>
    <lineage>
        <taxon>Eukaryota</taxon>
        <taxon>Fungi</taxon>
        <taxon>Dikarya</taxon>
        <taxon>Ascomycota</taxon>
        <taxon>Pezizomycotina</taxon>
        <taxon>Leotiomycetes</taxon>
        <taxon>Helotiales</taxon>
        <taxon>Drepanopezizaceae</taxon>
        <taxon>Diplocarpon</taxon>
    </lineage>
</organism>
<evidence type="ECO:0000313" key="2">
    <source>
        <dbReference type="EMBL" id="OWP01296.1"/>
    </source>
</evidence>
<proteinExistence type="predicted"/>
<gene>
    <name evidence="2" type="ORF">B2J93_5576</name>
</gene>
<feature type="compositionally biased region" description="Basic and acidic residues" evidence="1">
    <location>
        <begin position="71"/>
        <end position="82"/>
    </location>
</feature>
<evidence type="ECO:0000256" key="1">
    <source>
        <dbReference type="SAM" id="MobiDB-lite"/>
    </source>
</evidence>
<protein>
    <submittedName>
        <fullName evidence="2">Uncharacterized protein</fullName>
    </submittedName>
</protein>
<comment type="caution">
    <text evidence="2">The sequence shown here is derived from an EMBL/GenBank/DDBJ whole genome shotgun (WGS) entry which is preliminary data.</text>
</comment>
<sequence length="134" mass="14651">MDLARDVEIREMWWFVDVMADVPVQQIPPDSCGGKEVGSRGGEEKATSSSGYVGQRCADDGVGCSPLRPARMKDNAASERTERSCKAQVAIPTCCDLQTSRTRGEEPCGCEPEDEEQDDSKLRSVSHAIVKRES</sequence>
<dbReference type="Proteomes" id="UP000242519">
    <property type="component" value="Unassembled WGS sequence"/>
</dbReference>
<feature type="compositionally biased region" description="Basic and acidic residues" evidence="1">
    <location>
        <begin position="37"/>
        <end position="46"/>
    </location>
</feature>
<dbReference type="EMBL" id="MZNU01000281">
    <property type="protein sequence ID" value="OWP01296.1"/>
    <property type="molecule type" value="Genomic_DNA"/>
</dbReference>